<sequence length="720" mass="78636">MFLGAEKASRNPDIAQFFATLGLARGSSKCFLRNNSPGFTNRLCQSSYYKTTLRQHVLAHRSAIYCLKYDRRSEYLISASDDYTIKIWALQSSDGNLCTPFLRHTLRGHLAEIIEVDVSIDNHLLVSVDADCALVIWCLRSGQPLVSFRGSRRNRVVSGLSFIPILSPPPPPSGSPAERSGWLLVSSYGCGLHFIRYTHTLVGEEERLRRGEDTFITTCCSLKLHPTITFPTNESDSGPRNNSFAVVLDVSPGGHYVALGCSDHVVRLFTFSEDGQPTSAGTLLAHEDSVNSVSFSNSGLQLATGSADAGSCWLWNLKAGSWVGTELKLRKRPKSRPCILRWSRNDTYLIVCLKSGSVHVFDGKTGEFVSVLTGHEGAVFAVATSPLSDEILATGGADGRFYIWRLEERSSSVVFFYRYPAPQVTTDLGITWLQSTSLEVPLPQATGAGPAVDDDDERRRLRSAFSVESGVQTQRITCCIASPGADGPGFFVATKAGVISLFAPNLDIDAKPRLVNDGPPPYEEQFLHWEMDNAAAREVRTPSSAAQSSAGSVALTLGSPAASQSFGLRPPTPPQPDQQQSSSSQVFFQPPEGVLFQLVHEPSGVPFSRLPPGYLTSLRSCAYPPGRQRAQVPGRHSNSLLDAQPTLTLDDNGEEVVVDDIQFCADVPPSYTYPLPVRTAKAPIPGKHYFWRCHWLSGEADLIRPLSSLDLECVSWRCFG</sequence>
<organism evidence="3">
    <name type="scientific">Mesocestoides corti</name>
    <name type="common">Flatworm</name>
    <dbReference type="NCBI Taxonomy" id="53468"/>
    <lineage>
        <taxon>Eukaryota</taxon>
        <taxon>Metazoa</taxon>
        <taxon>Spiralia</taxon>
        <taxon>Lophotrochozoa</taxon>
        <taxon>Platyhelminthes</taxon>
        <taxon>Cestoda</taxon>
        <taxon>Eucestoda</taxon>
        <taxon>Cyclophyllidea</taxon>
        <taxon>Mesocestoididae</taxon>
        <taxon>Mesocestoides</taxon>
    </lineage>
</organism>
<dbReference type="InterPro" id="IPR036322">
    <property type="entry name" value="WD40_repeat_dom_sf"/>
</dbReference>
<dbReference type="AlphaFoldDB" id="A0A5K3ESA4"/>
<dbReference type="InterPro" id="IPR015943">
    <property type="entry name" value="WD40/YVTN_repeat-like_dom_sf"/>
</dbReference>
<feature type="repeat" description="WD" evidence="1">
    <location>
        <begin position="283"/>
        <end position="308"/>
    </location>
</feature>
<feature type="repeat" description="WD" evidence="1">
    <location>
        <begin position="57"/>
        <end position="92"/>
    </location>
</feature>
<name>A0A5K3ESA4_MESCO</name>
<proteinExistence type="predicted"/>
<evidence type="ECO:0000256" key="2">
    <source>
        <dbReference type="SAM" id="MobiDB-lite"/>
    </source>
</evidence>
<feature type="region of interest" description="Disordered" evidence="2">
    <location>
        <begin position="561"/>
        <end position="585"/>
    </location>
</feature>
<dbReference type="InterPro" id="IPR001680">
    <property type="entry name" value="WD40_rpt"/>
</dbReference>
<dbReference type="InterPro" id="IPR052060">
    <property type="entry name" value="Bromo_WD_repeat"/>
</dbReference>
<reference evidence="3" key="1">
    <citation type="submission" date="2019-11" db="UniProtKB">
        <authorList>
            <consortium name="WormBaseParasite"/>
        </authorList>
    </citation>
    <scope>IDENTIFICATION</scope>
</reference>
<dbReference type="GO" id="GO:0007010">
    <property type="term" value="P:cytoskeleton organization"/>
    <property type="evidence" value="ECO:0007669"/>
    <property type="project" value="TreeGrafter"/>
</dbReference>
<feature type="repeat" description="WD" evidence="1">
    <location>
        <begin position="372"/>
        <end position="414"/>
    </location>
</feature>
<dbReference type="GO" id="GO:0006357">
    <property type="term" value="P:regulation of transcription by RNA polymerase II"/>
    <property type="evidence" value="ECO:0007669"/>
    <property type="project" value="TreeGrafter"/>
</dbReference>
<keyword evidence="1" id="KW-0853">WD repeat</keyword>
<dbReference type="WBParaSite" id="MCU_002652-RA">
    <property type="protein sequence ID" value="MCU_002652-RA"/>
    <property type="gene ID" value="MCU_002652"/>
</dbReference>
<evidence type="ECO:0000256" key="1">
    <source>
        <dbReference type="PROSITE-ProRule" id="PRU00221"/>
    </source>
</evidence>
<dbReference type="PROSITE" id="PS50082">
    <property type="entry name" value="WD_REPEATS_2"/>
    <property type="match status" value="4"/>
</dbReference>
<accession>A0A5K3ESA4</accession>
<dbReference type="SUPFAM" id="SSF50978">
    <property type="entry name" value="WD40 repeat-like"/>
    <property type="match status" value="1"/>
</dbReference>
<feature type="repeat" description="WD" evidence="1">
    <location>
        <begin position="106"/>
        <end position="147"/>
    </location>
</feature>
<dbReference type="SMART" id="SM00320">
    <property type="entry name" value="WD40"/>
    <property type="match status" value="6"/>
</dbReference>
<dbReference type="PROSITE" id="PS50294">
    <property type="entry name" value="WD_REPEATS_REGION"/>
    <property type="match status" value="2"/>
</dbReference>
<protein>
    <submittedName>
        <fullName evidence="3">WD_REPEATS_REGION domain-containing protein</fullName>
    </submittedName>
</protein>
<dbReference type="GO" id="GO:0005634">
    <property type="term" value="C:nucleus"/>
    <property type="evidence" value="ECO:0007669"/>
    <property type="project" value="TreeGrafter"/>
</dbReference>
<dbReference type="PANTHER" id="PTHR16266:SF17">
    <property type="entry name" value="BRWD3"/>
    <property type="match status" value="1"/>
</dbReference>
<dbReference type="Gene3D" id="2.130.10.10">
    <property type="entry name" value="YVTN repeat-like/Quinoprotein amine dehydrogenase"/>
    <property type="match status" value="3"/>
</dbReference>
<evidence type="ECO:0000313" key="3">
    <source>
        <dbReference type="WBParaSite" id="MCU_002652-RA"/>
    </source>
</evidence>
<dbReference type="PANTHER" id="PTHR16266">
    <property type="entry name" value="WD REPEAT DOMAIN 9"/>
    <property type="match status" value="1"/>
</dbReference>
<dbReference type="GO" id="GO:0008360">
    <property type="term" value="P:regulation of cell shape"/>
    <property type="evidence" value="ECO:0007669"/>
    <property type="project" value="TreeGrafter"/>
</dbReference>
<dbReference type="Pfam" id="PF00400">
    <property type="entry name" value="WD40"/>
    <property type="match status" value="4"/>
</dbReference>